<feature type="region of interest" description="Disordered" evidence="1">
    <location>
        <begin position="55"/>
        <end position="94"/>
    </location>
</feature>
<protein>
    <submittedName>
        <fullName evidence="2">Uncharacterized protein</fullName>
    </submittedName>
</protein>
<organism evidence="2 3">
    <name type="scientific">Cuscuta campestris</name>
    <dbReference type="NCBI Taxonomy" id="132261"/>
    <lineage>
        <taxon>Eukaryota</taxon>
        <taxon>Viridiplantae</taxon>
        <taxon>Streptophyta</taxon>
        <taxon>Embryophyta</taxon>
        <taxon>Tracheophyta</taxon>
        <taxon>Spermatophyta</taxon>
        <taxon>Magnoliopsida</taxon>
        <taxon>eudicotyledons</taxon>
        <taxon>Gunneridae</taxon>
        <taxon>Pentapetalae</taxon>
        <taxon>asterids</taxon>
        <taxon>lamiids</taxon>
        <taxon>Solanales</taxon>
        <taxon>Convolvulaceae</taxon>
        <taxon>Cuscuteae</taxon>
        <taxon>Cuscuta</taxon>
        <taxon>Cuscuta subgen. Grammica</taxon>
        <taxon>Cuscuta sect. Cleistogrammica</taxon>
    </lineage>
</organism>
<evidence type="ECO:0000313" key="2">
    <source>
        <dbReference type="EMBL" id="VFQ98161.1"/>
    </source>
</evidence>
<dbReference type="EMBL" id="OOIL02006568">
    <property type="protein sequence ID" value="VFQ98161.1"/>
    <property type="molecule type" value="Genomic_DNA"/>
</dbReference>
<accession>A0A484N9V7</accession>
<dbReference type="Proteomes" id="UP000595140">
    <property type="component" value="Unassembled WGS sequence"/>
</dbReference>
<feature type="region of interest" description="Disordered" evidence="1">
    <location>
        <begin position="1"/>
        <end position="41"/>
    </location>
</feature>
<dbReference type="AlphaFoldDB" id="A0A484N9V7"/>
<evidence type="ECO:0000313" key="3">
    <source>
        <dbReference type="Proteomes" id="UP000595140"/>
    </source>
</evidence>
<keyword evidence="3" id="KW-1185">Reference proteome</keyword>
<sequence length="131" mass="14604">MHPGRGEQNYCGEENRPDRPGETGPRIMMHPPVEEPETQEPEAPFLTNEGEQYFIHPQPNATDGVNPEGPNATDGVNPEGEANMEGREQGNINYSPGFVRRGLFHGRGRRGGCVLYCRMGNVWRAENQSKN</sequence>
<reference evidence="2 3" key="1">
    <citation type="submission" date="2018-04" db="EMBL/GenBank/DDBJ databases">
        <authorList>
            <person name="Vogel A."/>
        </authorList>
    </citation>
    <scope>NUCLEOTIDE SEQUENCE [LARGE SCALE GENOMIC DNA]</scope>
</reference>
<proteinExistence type="predicted"/>
<gene>
    <name evidence="2" type="ORF">CCAM_LOCUS39937</name>
</gene>
<evidence type="ECO:0000256" key="1">
    <source>
        <dbReference type="SAM" id="MobiDB-lite"/>
    </source>
</evidence>
<name>A0A484N9V7_9ASTE</name>